<protein>
    <submittedName>
        <fullName evidence="1">Uncharacterized protein</fullName>
    </submittedName>
</protein>
<gene>
    <name evidence="1" type="ORF">LOK49_LG06G02223</name>
</gene>
<keyword evidence="2" id="KW-1185">Reference proteome</keyword>
<dbReference type="EMBL" id="CM045762">
    <property type="protein sequence ID" value="KAI8011130.1"/>
    <property type="molecule type" value="Genomic_DNA"/>
</dbReference>
<name>A0ACC0HFC3_9ERIC</name>
<dbReference type="Proteomes" id="UP001060215">
    <property type="component" value="Chromosome 5"/>
</dbReference>
<proteinExistence type="predicted"/>
<organism evidence="1 2">
    <name type="scientific">Camellia lanceoleosa</name>
    <dbReference type="NCBI Taxonomy" id="1840588"/>
    <lineage>
        <taxon>Eukaryota</taxon>
        <taxon>Viridiplantae</taxon>
        <taxon>Streptophyta</taxon>
        <taxon>Embryophyta</taxon>
        <taxon>Tracheophyta</taxon>
        <taxon>Spermatophyta</taxon>
        <taxon>Magnoliopsida</taxon>
        <taxon>eudicotyledons</taxon>
        <taxon>Gunneridae</taxon>
        <taxon>Pentapetalae</taxon>
        <taxon>asterids</taxon>
        <taxon>Ericales</taxon>
        <taxon>Theaceae</taxon>
        <taxon>Camellia</taxon>
    </lineage>
</organism>
<comment type="caution">
    <text evidence="1">The sequence shown here is derived from an EMBL/GenBank/DDBJ whole genome shotgun (WGS) entry which is preliminary data.</text>
</comment>
<accession>A0ACC0HFC3</accession>
<evidence type="ECO:0000313" key="1">
    <source>
        <dbReference type="EMBL" id="KAI8011130.1"/>
    </source>
</evidence>
<reference evidence="1 2" key="1">
    <citation type="journal article" date="2022" name="Plant J.">
        <title>Chromosome-level genome of Camellia lanceoleosa provides a valuable resource for understanding genome evolution and self-incompatibility.</title>
        <authorList>
            <person name="Gong W."/>
            <person name="Xiao S."/>
            <person name="Wang L."/>
            <person name="Liao Z."/>
            <person name="Chang Y."/>
            <person name="Mo W."/>
            <person name="Hu G."/>
            <person name="Li W."/>
            <person name="Zhao G."/>
            <person name="Zhu H."/>
            <person name="Hu X."/>
            <person name="Ji K."/>
            <person name="Xiang X."/>
            <person name="Song Q."/>
            <person name="Yuan D."/>
            <person name="Jin S."/>
            <person name="Zhang L."/>
        </authorList>
    </citation>
    <scope>NUCLEOTIDE SEQUENCE [LARGE SCALE GENOMIC DNA]</scope>
    <source>
        <strain evidence="1">SQ_2022a</strain>
    </source>
</reference>
<evidence type="ECO:0000313" key="2">
    <source>
        <dbReference type="Proteomes" id="UP001060215"/>
    </source>
</evidence>
<sequence>MVTSSSSHLCGGEEDWLESLACAPPPSSQRGAGMAANYVVSSPLRSHLIPCLRQPLSRLLVSLYLDERLLLPPHLYKAATLIKSVIVSALDEEKVPSDHWWFRVHDLLQ</sequence>